<reference evidence="7" key="1">
    <citation type="submission" date="2021-02" db="EMBL/GenBank/DDBJ databases">
        <authorList>
            <person name="Nowell W R."/>
        </authorList>
    </citation>
    <scope>NUCLEOTIDE SEQUENCE</scope>
</reference>
<dbReference type="AlphaFoldDB" id="A0A816PDB2"/>
<dbReference type="PRINTS" id="PR00450">
    <property type="entry name" value="RECOVERIN"/>
</dbReference>
<evidence type="ECO:0000313" key="8">
    <source>
        <dbReference type="EMBL" id="CAF4158100.1"/>
    </source>
</evidence>
<evidence type="ECO:0000313" key="7">
    <source>
        <dbReference type="EMBL" id="CAF2047154.1"/>
    </source>
</evidence>
<dbReference type="InterPro" id="IPR018247">
    <property type="entry name" value="EF_Hand_1_Ca_BS"/>
</dbReference>
<dbReference type="PANTHER" id="PTHR23055:SF69">
    <property type="entry name" value="NEURONAL CALCIUM SENSOR 2"/>
    <property type="match status" value="1"/>
</dbReference>
<evidence type="ECO:0000256" key="3">
    <source>
        <dbReference type="ARBA" id="ARBA00022837"/>
    </source>
</evidence>
<comment type="caution">
    <text evidence="7">The sequence shown here is derived from an EMBL/GenBank/DDBJ whole genome shotgun (WGS) entry which is preliminary data.</text>
</comment>
<dbReference type="Proteomes" id="UP000663887">
    <property type="component" value="Unassembled WGS sequence"/>
</dbReference>
<protein>
    <recommendedName>
        <fullName evidence="5">EF-hand domain-containing protein</fullName>
    </recommendedName>
</protein>
<keyword evidence="10" id="KW-1185">Reference proteome</keyword>
<gene>
    <name evidence="9" type="ORF">OVN521_LOCUS24371</name>
    <name evidence="8" type="ORF">UXM345_LOCUS25526</name>
    <name evidence="6" type="ORF">WKI299_LOCUS4872</name>
    <name evidence="7" type="ORF">XDN619_LOCUS7837</name>
</gene>
<evidence type="ECO:0000259" key="5">
    <source>
        <dbReference type="PROSITE" id="PS50222"/>
    </source>
</evidence>
<feature type="region of interest" description="Disordered" evidence="4">
    <location>
        <begin position="1"/>
        <end position="21"/>
    </location>
</feature>
<keyword evidence="3" id="KW-0106">Calcium</keyword>
<evidence type="ECO:0000313" key="6">
    <source>
        <dbReference type="EMBL" id="CAF2003317.1"/>
    </source>
</evidence>
<dbReference type="InterPro" id="IPR002048">
    <property type="entry name" value="EF_hand_dom"/>
</dbReference>
<feature type="domain" description="EF-hand" evidence="5">
    <location>
        <begin position="193"/>
        <end position="228"/>
    </location>
</feature>
<dbReference type="Proteomes" id="UP000663842">
    <property type="component" value="Unassembled WGS sequence"/>
</dbReference>
<evidence type="ECO:0000256" key="1">
    <source>
        <dbReference type="ARBA" id="ARBA00022723"/>
    </source>
</evidence>
<evidence type="ECO:0000313" key="10">
    <source>
        <dbReference type="Proteomes" id="UP000663866"/>
    </source>
</evidence>
<dbReference type="SUPFAM" id="SSF47473">
    <property type="entry name" value="EF-hand"/>
    <property type="match status" value="1"/>
</dbReference>
<dbReference type="Gene3D" id="1.10.238.10">
    <property type="entry name" value="EF-hand"/>
    <property type="match status" value="1"/>
</dbReference>
<accession>A0A816PDB2</accession>
<organism evidence="7 11">
    <name type="scientific">Rotaria magnacalcarata</name>
    <dbReference type="NCBI Taxonomy" id="392030"/>
    <lineage>
        <taxon>Eukaryota</taxon>
        <taxon>Metazoa</taxon>
        <taxon>Spiralia</taxon>
        <taxon>Gnathifera</taxon>
        <taxon>Rotifera</taxon>
        <taxon>Eurotatoria</taxon>
        <taxon>Bdelloidea</taxon>
        <taxon>Philodinida</taxon>
        <taxon>Philodinidae</taxon>
        <taxon>Rotaria</taxon>
    </lineage>
</organism>
<dbReference type="EMBL" id="CAJOBG010005775">
    <property type="protein sequence ID" value="CAF4165152.1"/>
    <property type="molecule type" value="Genomic_DNA"/>
</dbReference>
<feature type="compositionally biased region" description="Polar residues" evidence="4">
    <location>
        <begin position="1"/>
        <end position="12"/>
    </location>
</feature>
<keyword evidence="1" id="KW-0479">Metal-binding</keyword>
<dbReference type="PROSITE" id="PS00018">
    <property type="entry name" value="EF_HAND_1"/>
    <property type="match status" value="1"/>
</dbReference>
<dbReference type="SMART" id="SM00054">
    <property type="entry name" value="EFh"/>
    <property type="match status" value="2"/>
</dbReference>
<dbReference type="InterPro" id="IPR028846">
    <property type="entry name" value="Recoverin"/>
</dbReference>
<evidence type="ECO:0000313" key="9">
    <source>
        <dbReference type="EMBL" id="CAF4165152.1"/>
    </source>
</evidence>
<dbReference type="GO" id="GO:0005509">
    <property type="term" value="F:calcium ion binding"/>
    <property type="evidence" value="ECO:0007669"/>
    <property type="project" value="InterPro"/>
</dbReference>
<dbReference type="PROSITE" id="PS50222">
    <property type="entry name" value="EF_HAND_2"/>
    <property type="match status" value="2"/>
</dbReference>
<proteinExistence type="predicted"/>
<name>A0A816PDB2_9BILA</name>
<dbReference type="EMBL" id="CAJOBF010004935">
    <property type="protein sequence ID" value="CAF4158100.1"/>
    <property type="molecule type" value="Genomic_DNA"/>
</dbReference>
<dbReference type="InterPro" id="IPR011992">
    <property type="entry name" value="EF-hand-dom_pair"/>
</dbReference>
<dbReference type="Proteomes" id="UP000663866">
    <property type="component" value="Unassembled WGS sequence"/>
</dbReference>
<dbReference type="PANTHER" id="PTHR23055">
    <property type="entry name" value="CALCIUM BINDING PROTEINS"/>
    <property type="match status" value="1"/>
</dbReference>
<evidence type="ECO:0000256" key="4">
    <source>
        <dbReference type="SAM" id="MobiDB-lite"/>
    </source>
</evidence>
<sequence>MNSSEINPSEMNTSDDDAQEHADKSLLGEVGQIFRVCSMKTNLNNNDLNQDKETREQEIAWETTKAFAIGHHVNELNQKLIDLRKPEAEATMSWYDNETSPIKVSSVAPPVIDPPMNHSTTRSSVFKWDTFRVLLDNNLILTEKGIEMLKINTNLTDNQIREWHAGILRDCPNGKLSKTKFVAGYEQLYPGGKANEFCKNVFATFDRDNTGTIEFYEFILAIGLTKSNNLDLRFSLALDMHNSNDTETMDVNELAKAISTLYDFMGVIDRKNDYDPKHRVEEIIRMCDVTGNKKLTRKEFLIGCQKDPVIRRLLVPDA</sequence>
<dbReference type="Proteomes" id="UP000663856">
    <property type="component" value="Unassembled WGS sequence"/>
</dbReference>
<evidence type="ECO:0000256" key="2">
    <source>
        <dbReference type="ARBA" id="ARBA00022737"/>
    </source>
</evidence>
<dbReference type="EMBL" id="CAJNRG010002399">
    <property type="protein sequence ID" value="CAF2047154.1"/>
    <property type="molecule type" value="Genomic_DNA"/>
</dbReference>
<feature type="domain" description="EF-hand" evidence="5">
    <location>
        <begin position="275"/>
        <end position="310"/>
    </location>
</feature>
<keyword evidence="2" id="KW-0677">Repeat</keyword>
<evidence type="ECO:0000313" key="11">
    <source>
        <dbReference type="Proteomes" id="UP000663887"/>
    </source>
</evidence>
<dbReference type="EMBL" id="CAJNRF010001268">
    <property type="protein sequence ID" value="CAF2003317.1"/>
    <property type="molecule type" value="Genomic_DNA"/>
</dbReference>